<dbReference type="PROSITE" id="PS50206">
    <property type="entry name" value="RHODANESE_3"/>
    <property type="match status" value="2"/>
</dbReference>
<dbReference type="GO" id="GO:0004792">
    <property type="term" value="F:thiosulfate-cyanide sulfurtransferase activity"/>
    <property type="evidence" value="ECO:0007669"/>
    <property type="project" value="InterPro"/>
</dbReference>
<dbReference type="RefSeq" id="WP_067385113.1">
    <property type="nucleotide sequence ID" value="NZ_CP015839.1"/>
</dbReference>
<evidence type="ECO:0000259" key="4">
    <source>
        <dbReference type="PROSITE" id="PS50206"/>
    </source>
</evidence>
<dbReference type="PROSITE" id="PS00683">
    <property type="entry name" value="RHODANESE_2"/>
    <property type="match status" value="1"/>
</dbReference>
<dbReference type="SMART" id="SM00450">
    <property type="entry name" value="RHOD"/>
    <property type="match status" value="2"/>
</dbReference>
<keyword evidence="1 3" id="KW-0808">Transferase</keyword>
<evidence type="ECO:0000256" key="1">
    <source>
        <dbReference type="ARBA" id="ARBA00022679"/>
    </source>
</evidence>
<dbReference type="InterPro" id="IPR001763">
    <property type="entry name" value="Rhodanese-like_dom"/>
</dbReference>
<dbReference type="InterPro" id="IPR045078">
    <property type="entry name" value="TST/MPST-like"/>
</dbReference>
<dbReference type="Gene3D" id="3.40.250.10">
    <property type="entry name" value="Rhodanese-like domain"/>
    <property type="match status" value="2"/>
</dbReference>
<evidence type="ECO:0000313" key="5">
    <source>
        <dbReference type="EMBL" id="ANG63983.1"/>
    </source>
</evidence>
<reference evidence="6" key="1">
    <citation type="submission" date="2016-05" db="EMBL/GenBank/DDBJ databases">
        <authorList>
            <person name="Baek K."/>
            <person name="Yang S.-J."/>
        </authorList>
    </citation>
    <scope>NUCLEOTIDE SEQUENCE [LARGE SCALE GENOMIC DNA]</scope>
    <source>
        <strain evidence="6">ST58-10</strain>
    </source>
</reference>
<protein>
    <recommendedName>
        <fullName evidence="3">Sulfurtransferase</fullName>
    </recommendedName>
</protein>
<sequence>MLNSPFSTIVSPQQLQQLLAQNASQCCLLDCRFSLADKGYGRRLYGEGHIAGAHYLDLDDDLASPVAPGTGRHPLPDMDALMARLRACGIDAARQVVVYDDCGGAMAARAWWLLRGLGLASVAVLDGGIGAWVAEGGALNAEIPVAAESSWQGEWSATGVLDSTAVEENLLSDQLILVDARSAERFRGEQEPIDPVAGHVPGALNRPLGDNLQQGRFKNPQQLKDEWNSLLGGRNANLVVHMCGSGITACHNLLSMQIAGLDGAELYPGSWSEWIQDPLRPVATGPA</sequence>
<dbReference type="InterPro" id="IPR001307">
    <property type="entry name" value="Thiosulphate_STrfase_CS"/>
</dbReference>
<dbReference type="PANTHER" id="PTHR11364:SF27">
    <property type="entry name" value="SULFURTRANSFERASE"/>
    <property type="match status" value="1"/>
</dbReference>
<dbReference type="SUPFAM" id="SSF52821">
    <property type="entry name" value="Rhodanese/Cell cycle control phosphatase"/>
    <property type="match status" value="2"/>
</dbReference>
<feature type="domain" description="Rhodanese" evidence="4">
    <location>
        <begin position="22"/>
        <end position="141"/>
    </location>
</feature>
<accession>A0A1A9F2M4</accession>
<name>A0A1A9F2M4_9GAMM</name>
<keyword evidence="2" id="KW-0677">Repeat</keyword>
<evidence type="ECO:0000313" key="6">
    <source>
        <dbReference type="Proteomes" id="UP000078070"/>
    </source>
</evidence>
<keyword evidence="5" id="KW-0670">Pyruvate</keyword>
<dbReference type="OrthoDB" id="9781034at2"/>
<dbReference type="STRING" id="1821621.A8C75_16900"/>
<dbReference type="KEGG" id="mars:A8C75_16900"/>
<dbReference type="AlphaFoldDB" id="A0A1A9F2M4"/>
<organism evidence="5 6">
    <name type="scientific">Marinobacterium aestuarii</name>
    <dbReference type="NCBI Taxonomy" id="1821621"/>
    <lineage>
        <taxon>Bacteria</taxon>
        <taxon>Pseudomonadati</taxon>
        <taxon>Pseudomonadota</taxon>
        <taxon>Gammaproteobacteria</taxon>
        <taxon>Oceanospirillales</taxon>
        <taxon>Oceanospirillaceae</taxon>
        <taxon>Marinobacterium</taxon>
    </lineage>
</organism>
<dbReference type="CDD" id="cd01448">
    <property type="entry name" value="TST_Repeat_1"/>
    <property type="match status" value="1"/>
</dbReference>
<proteinExistence type="predicted"/>
<dbReference type="PANTHER" id="PTHR11364">
    <property type="entry name" value="THIOSULFATE SULFERTANSFERASE"/>
    <property type="match status" value="1"/>
</dbReference>
<dbReference type="Proteomes" id="UP000078070">
    <property type="component" value="Chromosome"/>
</dbReference>
<dbReference type="EMBL" id="CP015839">
    <property type="protein sequence ID" value="ANG63983.1"/>
    <property type="molecule type" value="Genomic_DNA"/>
</dbReference>
<dbReference type="CDD" id="cd01449">
    <property type="entry name" value="TST_Repeat_2"/>
    <property type="match status" value="1"/>
</dbReference>
<feature type="domain" description="Rhodanese" evidence="4">
    <location>
        <begin position="171"/>
        <end position="283"/>
    </location>
</feature>
<dbReference type="Pfam" id="PF00581">
    <property type="entry name" value="Rhodanese"/>
    <property type="match status" value="2"/>
</dbReference>
<reference evidence="5 6" key="2">
    <citation type="journal article" date="2018" name="Int. J. Syst. Evol. Microbiol.">
        <title>Marinobacterium aestuarii sp. nov., a benzene-degrading marine bacterium isolated from estuary sediment.</title>
        <authorList>
            <person name="Bae S.S."/>
            <person name="Jung J."/>
            <person name="Chung D."/>
            <person name="Baek K."/>
        </authorList>
    </citation>
    <scope>NUCLEOTIDE SEQUENCE [LARGE SCALE GENOMIC DNA]</scope>
    <source>
        <strain evidence="5 6">ST58-10</strain>
    </source>
</reference>
<keyword evidence="6" id="KW-1185">Reference proteome</keyword>
<gene>
    <name evidence="5" type="ORF">A8C75_16900</name>
</gene>
<dbReference type="InterPro" id="IPR036873">
    <property type="entry name" value="Rhodanese-like_dom_sf"/>
</dbReference>
<evidence type="ECO:0000256" key="3">
    <source>
        <dbReference type="RuleBase" id="RU000507"/>
    </source>
</evidence>
<evidence type="ECO:0000256" key="2">
    <source>
        <dbReference type="ARBA" id="ARBA00022737"/>
    </source>
</evidence>